<protein>
    <recommendedName>
        <fullName evidence="2">AsmA-like C-terminal domain-containing protein</fullName>
    </recommendedName>
</protein>
<dbReference type="AlphaFoldDB" id="A0A382XXN8"/>
<feature type="non-terminal residue" evidence="1">
    <location>
        <position position="267"/>
    </location>
</feature>
<reference evidence="1" key="1">
    <citation type="submission" date="2018-05" db="EMBL/GenBank/DDBJ databases">
        <authorList>
            <person name="Lanie J.A."/>
            <person name="Ng W.-L."/>
            <person name="Kazmierczak K.M."/>
            <person name="Andrzejewski T.M."/>
            <person name="Davidsen T.M."/>
            <person name="Wayne K.J."/>
            <person name="Tettelin H."/>
            <person name="Glass J.I."/>
            <person name="Rusch D."/>
            <person name="Podicherti R."/>
            <person name="Tsui H.-C.T."/>
            <person name="Winkler M.E."/>
        </authorList>
    </citation>
    <scope>NUCLEOTIDE SEQUENCE</scope>
</reference>
<evidence type="ECO:0008006" key="2">
    <source>
        <dbReference type="Google" id="ProtNLM"/>
    </source>
</evidence>
<accession>A0A382XXN8</accession>
<proteinExistence type="predicted"/>
<sequence length="267" mass="29950">LKPVKILFQDDFISTLPFKIHVDDGVVEGFFKTNPIMGNLKFSNVTTDLLSLFPSGYSENIKGNIFGDLTIGENLNPKVFDLNVNLKNGEIANQPFDDLEILTHYNDGVLDLEVLKLTYGKDSNFNIKGILPVNYDSSPSAKVNLKSEFKNINMTFFTQFSNVWKDKLFGIFSGQLSMGGTTKNTNFNINGKIDNTFYMDVPLGTLKWKGNYTDKTLTFSEFTSDWRDNHISGSAILPIIYDLAVAEKSWHSDGELFVKTEGSFKSA</sequence>
<name>A0A382XXN8_9ZZZZ</name>
<dbReference type="EMBL" id="UINC01171300">
    <property type="protein sequence ID" value="SVD75796.1"/>
    <property type="molecule type" value="Genomic_DNA"/>
</dbReference>
<feature type="non-terminal residue" evidence="1">
    <location>
        <position position="1"/>
    </location>
</feature>
<evidence type="ECO:0000313" key="1">
    <source>
        <dbReference type="EMBL" id="SVD75796.1"/>
    </source>
</evidence>
<organism evidence="1">
    <name type="scientific">marine metagenome</name>
    <dbReference type="NCBI Taxonomy" id="408172"/>
    <lineage>
        <taxon>unclassified sequences</taxon>
        <taxon>metagenomes</taxon>
        <taxon>ecological metagenomes</taxon>
    </lineage>
</organism>
<gene>
    <name evidence="1" type="ORF">METZ01_LOCUS428650</name>
</gene>